<evidence type="ECO:0000256" key="1">
    <source>
        <dbReference type="SAM" id="MobiDB-lite"/>
    </source>
</evidence>
<evidence type="ECO:0000256" key="2">
    <source>
        <dbReference type="SAM" id="Phobius"/>
    </source>
</evidence>
<dbReference type="RefSeq" id="XP_008081265.1">
    <property type="nucleotide sequence ID" value="XM_008083074.1"/>
</dbReference>
<dbReference type="EMBL" id="KE145361">
    <property type="protein sequence ID" value="EPE31536.1"/>
    <property type="molecule type" value="Genomic_DNA"/>
</dbReference>
<feature type="compositionally biased region" description="Acidic residues" evidence="1">
    <location>
        <begin position="561"/>
        <end position="576"/>
    </location>
</feature>
<feature type="compositionally biased region" description="Low complexity" evidence="1">
    <location>
        <begin position="602"/>
        <end position="614"/>
    </location>
</feature>
<dbReference type="Proteomes" id="UP000016922">
    <property type="component" value="Unassembled WGS sequence"/>
</dbReference>
<dbReference type="GeneID" id="19471333"/>
<evidence type="ECO:0000313" key="4">
    <source>
        <dbReference type="Proteomes" id="UP000016922"/>
    </source>
</evidence>
<keyword evidence="4" id="KW-1185">Reference proteome</keyword>
<gene>
    <name evidence="3" type="ORF">GLAREA_12292</name>
</gene>
<proteinExistence type="predicted"/>
<dbReference type="AlphaFoldDB" id="S3DHM2"/>
<organism evidence="3 4">
    <name type="scientific">Glarea lozoyensis (strain ATCC 20868 / MF5171)</name>
    <dbReference type="NCBI Taxonomy" id="1116229"/>
    <lineage>
        <taxon>Eukaryota</taxon>
        <taxon>Fungi</taxon>
        <taxon>Dikarya</taxon>
        <taxon>Ascomycota</taxon>
        <taxon>Pezizomycotina</taxon>
        <taxon>Leotiomycetes</taxon>
        <taxon>Helotiales</taxon>
        <taxon>Helotiaceae</taxon>
        <taxon>Glarea</taxon>
    </lineage>
</organism>
<keyword evidence="2" id="KW-0472">Membrane</keyword>
<accession>S3DHM2</accession>
<evidence type="ECO:0000313" key="3">
    <source>
        <dbReference type="EMBL" id="EPE31536.1"/>
    </source>
</evidence>
<name>S3DHM2_GLAL2</name>
<feature type="transmembrane region" description="Helical" evidence="2">
    <location>
        <begin position="646"/>
        <end position="672"/>
    </location>
</feature>
<feature type="transmembrane region" description="Helical" evidence="2">
    <location>
        <begin position="83"/>
        <end position="104"/>
    </location>
</feature>
<keyword evidence="2" id="KW-0812">Transmembrane</keyword>
<reference evidence="3 4" key="1">
    <citation type="journal article" date="2013" name="BMC Genomics">
        <title>Genomics-driven discovery of the pneumocandin biosynthetic gene cluster in the fungus Glarea lozoyensis.</title>
        <authorList>
            <person name="Chen L."/>
            <person name="Yue Q."/>
            <person name="Zhang X."/>
            <person name="Xiang M."/>
            <person name="Wang C."/>
            <person name="Li S."/>
            <person name="Che Y."/>
            <person name="Ortiz-Lopez F.J."/>
            <person name="Bills G.F."/>
            <person name="Liu X."/>
            <person name="An Z."/>
        </authorList>
    </citation>
    <scope>NUCLEOTIDE SEQUENCE [LARGE SCALE GENOMIC DNA]</scope>
    <source>
        <strain evidence="4">ATCC 20868 / MF5171</strain>
    </source>
</reference>
<sequence length="826" mass="94246">MDDLHTSVKHPDNVFALQEEVPPPDYYEKQGLMLQKHFDSQIPDGHLLTAQCDNPNGNLLPVHNNEKRRCTFVDFLHYRKLSILYGFCLAMIISVIGISIFLVVTHHSLLTRYQNPDLAPRDGNSQHGFHSVIGTYSPSNPAKIKRENPTTATEQEPFESHIEQLDQIIEVVGSQFDQIVENIPQKDWPKLEEYLVAARDVLKLFIRDNFFSEGWSFTEENVTEVAKKLESRLRQSIDLPPLLKMARRELPKQKAESAISRKSFSKVSEALPPAFDESCKLAKHSRFPVDSDLLRSIGFQIGVYPQREQELLVTTASQTVVNLLNSRQTRFCSTDDLEHFASKVASKIRESITRKRCRNEPKDSAKMELAIFRLRVTAVMFHHYYQMETLQSYTKVFVDAFPVLTQQHPAPEVADCLLQGILELVKLSQVTTFRQYQKSLDDMFSSLAFATKWPKEESTHVFSQPALVLSTFFSSSESERVQRVEDLAREQLQQRGRTGFETTQELSGWVEYSSRVLDDLERYFTQFFHSVNEIQKEHSIHSEKSDAAKVVNLRKRQDQTDQTDEADETDEGDETDQTAQTDERIQTIQTPPTDQTDKTDQADQTDQTGQTVAPEAPPEAPPEAHINGILVDGIDTPTASLRKPKVWWSTTGIIIMALVLSLVIFVIFWVYIMKCCFRPSEIRKTAGAQEYRVCRNCSRPCNYSSRTCSGCKQPTTKPKFSDNWVWRWGKSQGTSLPVTEKTRNKPYRPRTEEPIICLDGACDEMSRGNELKVAKRPNATYYLATLRLPKATFHTVRKYSGIGPDVDGIAEEMAATEKHIKWGSTV</sequence>
<dbReference type="HOGENOM" id="CLU_342900_0_0_1"/>
<dbReference type="KEGG" id="glz:GLAREA_12292"/>
<feature type="region of interest" description="Disordered" evidence="1">
    <location>
        <begin position="550"/>
        <end position="625"/>
    </location>
</feature>
<protein>
    <submittedName>
        <fullName evidence="3">Uncharacterized protein</fullName>
    </submittedName>
</protein>
<feature type="region of interest" description="Disordered" evidence="1">
    <location>
        <begin position="129"/>
        <end position="155"/>
    </location>
</feature>
<keyword evidence="2" id="KW-1133">Transmembrane helix</keyword>
<feature type="compositionally biased region" description="Polar residues" evidence="1">
    <location>
        <begin position="129"/>
        <end position="140"/>
    </location>
</feature>